<reference evidence="1 2" key="1">
    <citation type="submission" date="2014-04" db="EMBL/GenBank/DDBJ databases">
        <title>Evolutionary Origins and Diversification of the Mycorrhizal Mutualists.</title>
        <authorList>
            <consortium name="DOE Joint Genome Institute"/>
            <consortium name="Mycorrhizal Genomics Consortium"/>
            <person name="Kohler A."/>
            <person name="Kuo A."/>
            <person name="Nagy L.G."/>
            <person name="Floudas D."/>
            <person name="Copeland A."/>
            <person name="Barry K.W."/>
            <person name="Cichocki N."/>
            <person name="Veneault-Fourrey C."/>
            <person name="LaButti K."/>
            <person name="Lindquist E.A."/>
            <person name="Lipzen A."/>
            <person name="Lundell T."/>
            <person name="Morin E."/>
            <person name="Murat C."/>
            <person name="Riley R."/>
            <person name="Ohm R."/>
            <person name="Sun H."/>
            <person name="Tunlid A."/>
            <person name="Henrissat B."/>
            <person name="Grigoriev I.V."/>
            <person name="Hibbett D.S."/>
            <person name="Martin F."/>
        </authorList>
    </citation>
    <scope>NUCLEOTIDE SEQUENCE [LARGE SCALE GENOMIC DNA]</scope>
    <source>
        <strain evidence="1 2">Koide BX008</strain>
    </source>
</reference>
<dbReference type="InParanoid" id="A0A0C2WCV3"/>
<dbReference type="HOGENOM" id="CLU_130521_0_0_1"/>
<organism evidence="1 2">
    <name type="scientific">Amanita muscaria (strain Koide BX008)</name>
    <dbReference type="NCBI Taxonomy" id="946122"/>
    <lineage>
        <taxon>Eukaryota</taxon>
        <taxon>Fungi</taxon>
        <taxon>Dikarya</taxon>
        <taxon>Basidiomycota</taxon>
        <taxon>Agaricomycotina</taxon>
        <taxon>Agaricomycetes</taxon>
        <taxon>Agaricomycetidae</taxon>
        <taxon>Agaricales</taxon>
        <taxon>Pluteineae</taxon>
        <taxon>Amanitaceae</taxon>
        <taxon>Amanita</taxon>
    </lineage>
</organism>
<dbReference type="EMBL" id="KN819188">
    <property type="protein sequence ID" value="KIL53868.1"/>
    <property type="molecule type" value="Genomic_DNA"/>
</dbReference>
<sequence length="121" mass="13477">MAANTSTSCYGWLADSATTSHIACDENQFSVYQKINETNNAITLNDILHIPTATDNLFSVGRFVERGNTFFAEKSGGYFYDGNGHLIMTSKLENALFSLNASISSEKVNVVQETRSWLEWH</sequence>
<dbReference type="OrthoDB" id="3340343at2759"/>
<name>A0A0C2WCV3_AMAMK</name>
<feature type="non-terminal residue" evidence="1">
    <location>
        <position position="121"/>
    </location>
</feature>
<dbReference type="Proteomes" id="UP000054549">
    <property type="component" value="Unassembled WGS sequence"/>
</dbReference>
<gene>
    <name evidence="1" type="ORF">M378DRAFT_93458</name>
</gene>
<dbReference type="AlphaFoldDB" id="A0A0C2WCV3"/>
<accession>A0A0C2WCV3</accession>
<evidence type="ECO:0000313" key="2">
    <source>
        <dbReference type="Proteomes" id="UP000054549"/>
    </source>
</evidence>
<proteinExistence type="predicted"/>
<protein>
    <submittedName>
        <fullName evidence="1">Uncharacterized protein</fullName>
    </submittedName>
</protein>
<evidence type="ECO:0000313" key="1">
    <source>
        <dbReference type="EMBL" id="KIL53868.1"/>
    </source>
</evidence>
<keyword evidence="2" id="KW-1185">Reference proteome</keyword>